<feature type="region of interest" description="Disordered" evidence="1">
    <location>
        <begin position="477"/>
        <end position="506"/>
    </location>
</feature>
<reference evidence="2" key="3">
    <citation type="submission" date="2020-12" db="UniProtKB">
        <authorList>
            <consortium name="EnsemblPlants"/>
        </authorList>
    </citation>
    <scope>IDENTIFICATION</scope>
</reference>
<dbReference type="EMBL" id="ABEU02000018">
    <property type="status" value="NOT_ANNOTATED_CDS"/>
    <property type="molecule type" value="Genomic_DNA"/>
</dbReference>
<evidence type="ECO:0000313" key="2">
    <source>
        <dbReference type="EnsemblPlants" id="Pp3c18_16660V3.12"/>
    </source>
</evidence>
<dbReference type="Proteomes" id="UP000006727">
    <property type="component" value="Chromosome 18"/>
</dbReference>
<dbReference type="AlphaFoldDB" id="A0A7I4BI41"/>
<evidence type="ECO:0000313" key="3">
    <source>
        <dbReference type="Proteomes" id="UP000006727"/>
    </source>
</evidence>
<feature type="region of interest" description="Disordered" evidence="1">
    <location>
        <begin position="370"/>
        <end position="408"/>
    </location>
</feature>
<feature type="compositionally biased region" description="Polar residues" evidence="1">
    <location>
        <begin position="173"/>
        <end position="182"/>
    </location>
</feature>
<dbReference type="Gramene" id="Pp3c18_16660V3.12">
    <property type="protein sequence ID" value="Pp3c18_16660V3.12"/>
    <property type="gene ID" value="Pp3c18_16660"/>
</dbReference>
<feature type="region of interest" description="Disordered" evidence="1">
    <location>
        <begin position="173"/>
        <end position="226"/>
    </location>
</feature>
<dbReference type="RefSeq" id="XP_024403052.1">
    <property type="nucleotide sequence ID" value="XM_024547284.2"/>
</dbReference>
<dbReference type="EnsemblPlants" id="Pp3c18_16660V3.12">
    <property type="protein sequence ID" value="Pp3c18_16660V3.12"/>
    <property type="gene ID" value="Pp3c18_16660"/>
</dbReference>
<feature type="compositionally biased region" description="Basic residues" evidence="1">
    <location>
        <begin position="188"/>
        <end position="197"/>
    </location>
</feature>
<organism evidence="2 3">
    <name type="scientific">Physcomitrium patens</name>
    <name type="common">Spreading-leaved earth moss</name>
    <name type="synonym">Physcomitrella patens</name>
    <dbReference type="NCBI Taxonomy" id="3218"/>
    <lineage>
        <taxon>Eukaryota</taxon>
        <taxon>Viridiplantae</taxon>
        <taxon>Streptophyta</taxon>
        <taxon>Embryophyta</taxon>
        <taxon>Bryophyta</taxon>
        <taxon>Bryophytina</taxon>
        <taxon>Bryopsida</taxon>
        <taxon>Funariidae</taxon>
        <taxon>Funariales</taxon>
        <taxon>Funariaceae</taxon>
        <taxon>Physcomitrium</taxon>
    </lineage>
</organism>
<proteinExistence type="predicted"/>
<evidence type="ECO:0000256" key="1">
    <source>
        <dbReference type="SAM" id="MobiDB-lite"/>
    </source>
</evidence>
<name>A0A7I4BI41_PHYPA</name>
<gene>
    <name evidence="2" type="primary">LOC112295537</name>
</gene>
<dbReference type="EnsemblPlants" id="Pp3c18_16660V3.11">
    <property type="protein sequence ID" value="Pp3c18_16660V3.11"/>
    <property type="gene ID" value="Pp3c18_16660"/>
</dbReference>
<accession>A0A7I4BI41</accession>
<dbReference type="Gramene" id="Pp3c18_16660V3.11">
    <property type="protein sequence ID" value="Pp3c18_16660V3.11"/>
    <property type="gene ID" value="Pp3c18_16660"/>
</dbReference>
<dbReference type="GeneID" id="112295537"/>
<reference evidence="2 3" key="1">
    <citation type="journal article" date="2008" name="Science">
        <title>The Physcomitrella genome reveals evolutionary insights into the conquest of land by plants.</title>
        <authorList>
            <person name="Rensing S."/>
            <person name="Lang D."/>
            <person name="Zimmer A."/>
            <person name="Terry A."/>
            <person name="Salamov A."/>
            <person name="Shapiro H."/>
            <person name="Nishiyama T."/>
            <person name="Perroud P.-F."/>
            <person name="Lindquist E."/>
            <person name="Kamisugi Y."/>
            <person name="Tanahashi T."/>
            <person name="Sakakibara K."/>
            <person name="Fujita T."/>
            <person name="Oishi K."/>
            <person name="Shin-I T."/>
            <person name="Kuroki Y."/>
            <person name="Toyoda A."/>
            <person name="Suzuki Y."/>
            <person name="Hashimoto A."/>
            <person name="Yamaguchi K."/>
            <person name="Sugano A."/>
            <person name="Kohara Y."/>
            <person name="Fujiyama A."/>
            <person name="Anterola A."/>
            <person name="Aoki S."/>
            <person name="Ashton N."/>
            <person name="Barbazuk W.B."/>
            <person name="Barker E."/>
            <person name="Bennetzen J."/>
            <person name="Bezanilla M."/>
            <person name="Blankenship R."/>
            <person name="Cho S.H."/>
            <person name="Dutcher S."/>
            <person name="Estelle M."/>
            <person name="Fawcett J.A."/>
            <person name="Gundlach H."/>
            <person name="Hanada K."/>
            <person name="Heyl A."/>
            <person name="Hicks K.A."/>
            <person name="Hugh J."/>
            <person name="Lohr M."/>
            <person name="Mayer K."/>
            <person name="Melkozernov A."/>
            <person name="Murata T."/>
            <person name="Nelson D."/>
            <person name="Pils B."/>
            <person name="Prigge M."/>
            <person name="Reiss B."/>
            <person name="Renner T."/>
            <person name="Rombauts S."/>
            <person name="Rushton P."/>
            <person name="Sanderfoot A."/>
            <person name="Schween G."/>
            <person name="Shiu S.-H."/>
            <person name="Stueber K."/>
            <person name="Theodoulou F.L."/>
            <person name="Tu H."/>
            <person name="Van de Peer Y."/>
            <person name="Verrier P.J."/>
            <person name="Waters E."/>
            <person name="Wood A."/>
            <person name="Yang L."/>
            <person name="Cove D."/>
            <person name="Cuming A."/>
            <person name="Hasebe M."/>
            <person name="Lucas S."/>
            <person name="Mishler D.B."/>
            <person name="Reski R."/>
            <person name="Grigoriev I."/>
            <person name="Quatrano R.S."/>
            <person name="Boore J.L."/>
        </authorList>
    </citation>
    <scope>NUCLEOTIDE SEQUENCE [LARGE SCALE GENOMIC DNA]</scope>
    <source>
        <strain evidence="2 3">cv. Gransden 2004</strain>
    </source>
</reference>
<protein>
    <submittedName>
        <fullName evidence="2">Uncharacterized protein</fullName>
    </submittedName>
</protein>
<sequence>MGEFGSFSKNLDEENVKHVVNEERSWLRITSTHEVAVDAPEDEYYTGGPNFESEHSAYSYRKKEVRIERPTGPQYSHRRVRSASGGHRDVLFVDGAASSEEDEYIKVDAGPKLKAQKGVRRQYDHLRQESLDAYSDPGYGNCNDDPGLALKSHSIDRVSNWLQDTSLGRDTQNFENPQNAFGQPSKRLTPRRPHPRTHVAAMYSSPRSETDGVYYEPHETSTRGSQRNGMVQRDLFVDQYSSNAQDNEDSKVAIHNISGFKTLSPGSIYRGPGDQRPLSSKAFDFVKKGAEGIASVSRTAAVEIAKVSRTTSKQVKDKSVELKHLAAPVLGPLFQAVIDESREQLKEIGAADLERMATPYVQLIGKHRGRGVGLGPTPQRQTQQPAVGGAHRPAMRPMASGRAGSMPPQVGVSPMGGVHRPAMRPMASGRAGSMPPQVGVPRMGGAHRPAMRPMASGRAGGMPPEVGFPPMGRAHRPAMRPMASGRAGGMPPEVGVSPMGVSAPWD</sequence>
<reference evidence="2 3" key="2">
    <citation type="journal article" date="2018" name="Plant J.">
        <title>The Physcomitrella patens chromosome-scale assembly reveals moss genome structure and evolution.</title>
        <authorList>
            <person name="Lang D."/>
            <person name="Ullrich K.K."/>
            <person name="Murat F."/>
            <person name="Fuchs J."/>
            <person name="Jenkins J."/>
            <person name="Haas F.B."/>
            <person name="Piednoel M."/>
            <person name="Gundlach H."/>
            <person name="Van Bel M."/>
            <person name="Meyberg R."/>
            <person name="Vives C."/>
            <person name="Morata J."/>
            <person name="Symeonidi A."/>
            <person name="Hiss M."/>
            <person name="Muchero W."/>
            <person name="Kamisugi Y."/>
            <person name="Saleh O."/>
            <person name="Blanc G."/>
            <person name="Decker E.L."/>
            <person name="van Gessel N."/>
            <person name="Grimwood J."/>
            <person name="Hayes R.D."/>
            <person name="Graham S.W."/>
            <person name="Gunter L.E."/>
            <person name="McDaniel S.F."/>
            <person name="Hoernstein S.N.W."/>
            <person name="Larsson A."/>
            <person name="Li F.W."/>
            <person name="Perroud P.F."/>
            <person name="Phillips J."/>
            <person name="Ranjan P."/>
            <person name="Rokshar D.S."/>
            <person name="Rothfels C.J."/>
            <person name="Schneider L."/>
            <person name="Shu S."/>
            <person name="Stevenson D.W."/>
            <person name="Thummler F."/>
            <person name="Tillich M."/>
            <person name="Villarreal Aguilar J.C."/>
            <person name="Widiez T."/>
            <person name="Wong G.K."/>
            <person name="Wymore A."/>
            <person name="Zhang Y."/>
            <person name="Zimmer A.D."/>
            <person name="Quatrano R.S."/>
            <person name="Mayer K.F.X."/>
            <person name="Goodstein D."/>
            <person name="Casacuberta J.M."/>
            <person name="Vandepoele K."/>
            <person name="Reski R."/>
            <person name="Cuming A.C."/>
            <person name="Tuskan G.A."/>
            <person name="Maumus F."/>
            <person name="Salse J."/>
            <person name="Schmutz J."/>
            <person name="Rensing S.A."/>
        </authorList>
    </citation>
    <scope>NUCLEOTIDE SEQUENCE [LARGE SCALE GENOMIC DNA]</scope>
    <source>
        <strain evidence="2 3">cv. Gransden 2004</strain>
    </source>
</reference>
<keyword evidence="3" id="KW-1185">Reference proteome</keyword>